<dbReference type="EMBL" id="JBHSTI010000008">
    <property type="protein sequence ID" value="MFC6238934.1"/>
    <property type="molecule type" value="Genomic_DNA"/>
</dbReference>
<dbReference type="InterPro" id="IPR026590">
    <property type="entry name" value="Ssirtuin_cat_dom"/>
</dbReference>
<gene>
    <name evidence="6" type="ORF">ACFQGU_13685</name>
</gene>
<dbReference type="CDD" id="cd01407">
    <property type="entry name" value="SIR2-fam"/>
    <property type="match status" value="1"/>
</dbReference>
<feature type="binding site" evidence="4">
    <location>
        <position position="163"/>
    </location>
    <ligand>
        <name>Zn(2+)</name>
        <dbReference type="ChEBI" id="CHEBI:29105"/>
    </ligand>
</feature>
<dbReference type="SUPFAM" id="SSF52467">
    <property type="entry name" value="DHS-like NAD/FAD-binding domain"/>
    <property type="match status" value="1"/>
</dbReference>
<evidence type="ECO:0000313" key="6">
    <source>
        <dbReference type="EMBL" id="MFC6238934.1"/>
    </source>
</evidence>
<dbReference type="InterPro" id="IPR050134">
    <property type="entry name" value="NAD-dep_sirtuin_deacylases"/>
</dbReference>
<accession>A0ABW1T387</accession>
<evidence type="ECO:0000313" key="7">
    <source>
        <dbReference type="Proteomes" id="UP001596138"/>
    </source>
</evidence>
<dbReference type="PANTHER" id="PTHR11085">
    <property type="entry name" value="NAD-DEPENDENT PROTEIN DEACYLASE SIRTUIN-5, MITOCHONDRIAL-RELATED"/>
    <property type="match status" value="1"/>
</dbReference>
<protein>
    <recommendedName>
        <fullName evidence="1">protein acetyllysine N-acetyltransferase</fullName>
        <ecNumber evidence="1">2.3.1.286</ecNumber>
    </recommendedName>
</protein>
<reference evidence="7" key="1">
    <citation type="journal article" date="2019" name="Int. J. Syst. Evol. Microbiol.">
        <title>The Global Catalogue of Microorganisms (GCM) 10K type strain sequencing project: providing services to taxonomists for standard genome sequencing and annotation.</title>
        <authorList>
            <consortium name="The Broad Institute Genomics Platform"/>
            <consortium name="The Broad Institute Genome Sequencing Center for Infectious Disease"/>
            <person name="Wu L."/>
            <person name="Ma J."/>
        </authorList>
    </citation>
    <scope>NUCLEOTIDE SEQUENCE [LARGE SCALE GENOMIC DNA]</scope>
    <source>
        <strain evidence="7">CGMCC 4.7317</strain>
    </source>
</reference>
<sequence>MSGTRLYRDDADIAWLREHLRSAQRVLILTGAGVSRGSGLPTYRGKGGIYEDSEIEALHHADGLPGSLPELWSFWGPKRRSILDAQPNDAHRAIAEYQWDARTGTRSVTLATQNIDDLHERGGSPQVAHLHGTLFATHCYARCGYAVPHDITPYGDTPVCPRCGGWLRPSVVLFGEQLDVDAQMAARHAVRECDLLLAVGTSGEVSTAANLIRYASDVGALLVSVDPAPSVPPIFDVQVQLPAEDALPRILL</sequence>
<keyword evidence="2" id="KW-0808">Transferase</keyword>
<keyword evidence="3" id="KW-0520">NAD</keyword>
<dbReference type="Pfam" id="PF02146">
    <property type="entry name" value="SIR2"/>
    <property type="match status" value="1"/>
</dbReference>
<feature type="binding site" evidence="4">
    <location>
        <position position="139"/>
    </location>
    <ligand>
        <name>Zn(2+)</name>
        <dbReference type="ChEBI" id="CHEBI:29105"/>
    </ligand>
</feature>
<feature type="binding site" evidence="4">
    <location>
        <position position="160"/>
    </location>
    <ligand>
        <name>Zn(2+)</name>
        <dbReference type="ChEBI" id="CHEBI:29105"/>
    </ligand>
</feature>
<dbReference type="RefSeq" id="WP_386767569.1">
    <property type="nucleotide sequence ID" value="NZ_JBHSTI010000008.1"/>
</dbReference>
<dbReference type="PANTHER" id="PTHR11085:SF10">
    <property type="entry name" value="NAD-DEPENDENT PROTEIN DEACYLASE SIRTUIN-5, MITOCHONDRIAL-RELATED"/>
    <property type="match status" value="1"/>
</dbReference>
<keyword evidence="7" id="KW-1185">Reference proteome</keyword>
<feature type="domain" description="Deacetylase sirtuin-type" evidence="5">
    <location>
        <begin position="6"/>
        <end position="252"/>
    </location>
</feature>
<dbReference type="Gene3D" id="3.40.50.1220">
    <property type="entry name" value="TPP-binding domain"/>
    <property type="match status" value="1"/>
</dbReference>
<dbReference type="Gene3D" id="3.30.1600.10">
    <property type="entry name" value="SIR2/SIRT2 'Small Domain"/>
    <property type="match status" value="1"/>
</dbReference>
<evidence type="ECO:0000256" key="3">
    <source>
        <dbReference type="ARBA" id="ARBA00023027"/>
    </source>
</evidence>
<evidence type="ECO:0000256" key="2">
    <source>
        <dbReference type="ARBA" id="ARBA00022679"/>
    </source>
</evidence>
<feature type="active site" description="Proton acceptor" evidence="4">
    <location>
        <position position="131"/>
    </location>
</feature>
<feature type="binding site" evidence="4">
    <location>
        <position position="143"/>
    </location>
    <ligand>
        <name>Zn(2+)</name>
        <dbReference type="ChEBI" id="CHEBI:29105"/>
    </ligand>
</feature>
<organism evidence="6 7">
    <name type="scientific">Longivirga aurantiaca</name>
    <dbReference type="NCBI Taxonomy" id="1837743"/>
    <lineage>
        <taxon>Bacteria</taxon>
        <taxon>Bacillati</taxon>
        <taxon>Actinomycetota</taxon>
        <taxon>Actinomycetes</taxon>
        <taxon>Sporichthyales</taxon>
        <taxon>Sporichthyaceae</taxon>
        <taxon>Longivirga</taxon>
    </lineage>
</organism>
<dbReference type="PROSITE" id="PS50305">
    <property type="entry name" value="SIRTUIN"/>
    <property type="match status" value="1"/>
</dbReference>
<dbReference type="Proteomes" id="UP001596138">
    <property type="component" value="Unassembled WGS sequence"/>
</dbReference>
<name>A0ABW1T387_9ACTN</name>
<dbReference type="InterPro" id="IPR003000">
    <property type="entry name" value="Sirtuin"/>
</dbReference>
<evidence type="ECO:0000256" key="4">
    <source>
        <dbReference type="PROSITE-ProRule" id="PRU00236"/>
    </source>
</evidence>
<keyword evidence="4" id="KW-0862">Zinc</keyword>
<evidence type="ECO:0000256" key="1">
    <source>
        <dbReference type="ARBA" id="ARBA00012928"/>
    </source>
</evidence>
<dbReference type="EC" id="2.3.1.286" evidence="1"/>
<comment type="caution">
    <text evidence="6">The sequence shown here is derived from an EMBL/GenBank/DDBJ whole genome shotgun (WGS) entry which is preliminary data.</text>
</comment>
<keyword evidence="4" id="KW-0479">Metal-binding</keyword>
<proteinExistence type="predicted"/>
<dbReference type="InterPro" id="IPR029035">
    <property type="entry name" value="DHS-like_NAD/FAD-binding_dom"/>
</dbReference>
<evidence type="ECO:0000259" key="5">
    <source>
        <dbReference type="PROSITE" id="PS50305"/>
    </source>
</evidence>
<dbReference type="InterPro" id="IPR026591">
    <property type="entry name" value="Sirtuin_cat_small_dom_sf"/>
</dbReference>